<dbReference type="InterPro" id="IPR046799">
    <property type="entry name" value="ROXA-like_wH"/>
</dbReference>
<dbReference type="Proteomes" id="UP000280099">
    <property type="component" value="Unassembled WGS sequence"/>
</dbReference>
<dbReference type="PANTHER" id="PTHR13096">
    <property type="entry name" value="MINA53 MYC INDUCED NUCLEAR ANTIGEN"/>
    <property type="match status" value="1"/>
</dbReference>
<dbReference type="InterPro" id="IPR003347">
    <property type="entry name" value="JmjC_dom"/>
</dbReference>
<keyword evidence="7" id="KW-0687">Ribonucleoprotein</keyword>
<dbReference type="GO" id="GO:0005840">
    <property type="term" value="C:ribosome"/>
    <property type="evidence" value="ECO:0007669"/>
    <property type="project" value="UniProtKB-KW"/>
</dbReference>
<dbReference type="EMBL" id="RBJC01000008">
    <property type="protein sequence ID" value="RKR71259.1"/>
    <property type="molecule type" value="Genomic_DNA"/>
</dbReference>
<keyword evidence="7" id="KW-0689">Ribosomal protein</keyword>
<dbReference type="GO" id="GO:0016706">
    <property type="term" value="F:2-oxoglutarate-dependent dioxygenase activity"/>
    <property type="evidence" value="ECO:0007669"/>
    <property type="project" value="TreeGrafter"/>
</dbReference>
<keyword evidence="4" id="KW-0560">Oxidoreductase</keyword>
<dbReference type="SUPFAM" id="SSF51197">
    <property type="entry name" value="Clavaminate synthase-like"/>
    <property type="match status" value="1"/>
</dbReference>
<dbReference type="Pfam" id="PF08007">
    <property type="entry name" value="JmjC_2"/>
    <property type="match status" value="1"/>
</dbReference>
<comment type="cofactor">
    <cofactor evidence="1">
        <name>Fe(2+)</name>
        <dbReference type="ChEBI" id="CHEBI:29033"/>
    </cofactor>
</comment>
<evidence type="ECO:0000256" key="2">
    <source>
        <dbReference type="ARBA" id="ARBA00022723"/>
    </source>
</evidence>
<comment type="caution">
    <text evidence="7">The sequence shown here is derived from an EMBL/GenBank/DDBJ whole genome shotgun (WGS) entry which is preliminary data.</text>
</comment>
<dbReference type="PROSITE" id="PS51184">
    <property type="entry name" value="JMJC"/>
    <property type="match status" value="1"/>
</dbReference>
<evidence type="ECO:0000313" key="8">
    <source>
        <dbReference type="Proteomes" id="UP000280099"/>
    </source>
</evidence>
<keyword evidence="8" id="KW-1185">Reference proteome</keyword>
<organism evidence="7 8">
    <name type="scientific">Otariodibacter oris</name>
    <dbReference type="NCBI Taxonomy" id="1032623"/>
    <lineage>
        <taxon>Bacteria</taxon>
        <taxon>Pseudomonadati</taxon>
        <taxon>Pseudomonadota</taxon>
        <taxon>Gammaproteobacteria</taxon>
        <taxon>Pasteurellales</taxon>
        <taxon>Pasteurellaceae</taxon>
        <taxon>Otariodibacter</taxon>
    </lineage>
</organism>
<evidence type="ECO:0000259" key="6">
    <source>
        <dbReference type="PROSITE" id="PS51184"/>
    </source>
</evidence>
<keyword evidence="5" id="KW-0408">Iron</keyword>
<gene>
    <name evidence="7" type="ORF">DES31_1595</name>
</gene>
<evidence type="ECO:0000256" key="1">
    <source>
        <dbReference type="ARBA" id="ARBA00001954"/>
    </source>
</evidence>
<reference evidence="7 8" key="1">
    <citation type="submission" date="2018-10" db="EMBL/GenBank/DDBJ databases">
        <title>Genomic Encyclopedia of Type Strains, Phase IV (KMG-IV): sequencing the most valuable type-strain genomes for metagenomic binning, comparative biology and taxonomic classification.</title>
        <authorList>
            <person name="Goeker M."/>
        </authorList>
    </citation>
    <scope>NUCLEOTIDE SEQUENCE [LARGE SCALE GENOMIC DNA]</scope>
    <source>
        <strain evidence="7 8">DSM 23800</strain>
    </source>
</reference>
<sequence length="401" mass="46150">MNIPFCLPENITPEDFLQNYWQKRPLLIRNGLPQIVGLFEPQDIIELAQEEDVTSRLVKTYQTEEGEKWSLKRSPLSAEDFDDLPERWSVLVQNLEQWSPELGALWQAFSFLPQWQRDDIMVSYAQAGGSVGKHYDEYDVFLVQGYGHRRWQLGKWCDPSTEFQPNQPIRIFDDMGDLILDEVLSPGDVLYVPSRLAHYGVAQDDCLTFSFGLRFPNAADLLENLCKTLEHQTNIMANSQFTVPFRLSPQNQPTALLDPQMVATLKTQLIELLQHSNQFDELFTHSVAMAVSTRRYEQLTEENEFYPDEVQEILEAGGWVQQDANVKIVYTESPLRVYVNGEWIDELNDAEANLLIRIANGDAVSWNKLASKVENQDQLELLLDSLCDWLDSGWILLEEGE</sequence>
<proteinExistence type="predicted"/>
<dbReference type="PANTHER" id="PTHR13096:SF8">
    <property type="entry name" value="RIBOSOMAL OXYGENASE 1"/>
    <property type="match status" value="1"/>
</dbReference>
<dbReference type="AlphaFoldDB" id="A0A420XFV8"/>
<dbReference type="Pfam" id="PF20514">
    <property type="entry name" value="WHD_ROXA"/>
    <property type="match status" value="1"/>
</dbReference>
<dbReference type="GO" id="GO:0046872">
    <property type="term" value="F:metal ion binding"/>
    <property type="evidence" value="ECO:0007669"/>
    <property type="project" value="UniProtKB-KW"/>
</dbReference>
<dbReference type="Gene3D" id="3.40.366.30">
    <property type="entry name" value="50S ribosomal protein L16 arginine hydroxylase, Chain A, Domain 2"/>
    <property type="match status" value="1"/>
</dbReference>
<dbReference type="InterPro" id="IPR039994">
    <property type="entry name" value="NO66-like"/>
</dbReference>
<protein>
    <submittedName>
        <fullName evidence="7">50S ribosomal protein L16 3-hydroxylase</fullName>
    </submittedName>
</protein>
<evidence type="ECO:0000313" key="7">
    <source>
        <dbReference type="EMBL" id="RKR71259.1"/>
    </source>
</evidence>
<feature type="domain" description="JmjC" evidence="6">
    <location>
        <begin position="101"/>
        <end position="230"/>
    </location>
</feature>
<accession>A0A420XFV8</accession>
<evidence type="ECO:0000256" key="4">
    <source>
        <dbReference type="ARBA" id="ARBA00023002"/>
    </source>
</evidence>
<keyword evidence="3" id="KW-0223">Dioxygenase</keyword>
<dbReference type="RefSeq" id="WP_121123774.1">
    <property type="nucleotide sequence ID" value="NZ_CP016604.1"/>
</dbReference>
<dbReference type="SMART" id="SM00558">
    <property type="entry name" value="JmjC"/>
    <property type="match status" value="1"/>
</dbReference>
<dbReference type="Gene3D" id="2.60.120.650">
    <property type="entry name" value="Cupin"/>
    <property type="match status" value="1"/>
</dbReference>
<name>A0A420XFV8_9PAST</name>
<dbReference type="OrthoDB" id="9764016at2"/>
<keyword evidence="2" id="KW-0479">Metal-binding</keyword>
<evidence type="ECO:0000256" key="3">
    <source>
        <dbReference type="ARBA" id="ARBA00022964"/>
    </source>
</evidence>
<evidence type="ECO:0000256" key="5">
    <source>
        <dbReference type="ARBA" id="ARBA00023004"/>
    </source>
</evidence>